<dbReference type="GO" id="GO:0003676">
    <property type="term" value="F:nucleic acid binding"/>
    <property type="evidence" value="ECO:0007669"/>
    <property type="project" value="InterPro"/>
</dbReference>
<protein>
    <submittedName>
        <fullName evidence="1">RRM_6 domain-containing protein</fullName>
    </submittedName>
</protein>
<dbReference type="InterPro" id="IPR035979">
    <property type="entry name" value="RBD_domain_sf"/>
</dbReference>
<organism evidence="1 2">
    <name type="scientific">Cephalotus follicularis</name>
    <name type="common">Albany pitcher plant</name>
    <dbReference type="NCBI Taxonomy" id="3775"/>
    <lineage>
        <taxon>Eukaryota</taxon>
        <taxon>Viridiplantae</taxon>
        <taxon>Streptophyta</taxon>
        <taxon>Embryophyta</taxon>
        <taxon>Tracheophyta</taxon>
        <taxon>Spermatophyta</taxon>
        <taxon>Magnoliopsida</taxon>
        <taxon>eudicotyledons</taxon>
        <taxon>Gunneridae</taxon>
        <taxon>Pentapetalae</taxon>
        <taxon>rosids</taxon>
        <taxon>fabids</taxon>
        <taxon>Oxalidales</taxon>
        <taxon>Cephalotaceae</taxon>
        <taxon>Cephalotus</taxon>
    </lineage>
</organism>
<dbReference type="Gene3D" id="3.30.70.330">
    <property type="match status" value="1"/>
</dbReference>
<dbReference type="SUPFAM" id="SSF54928">
    <property type="entry name" value="RNA-binding domain, RBD"/>
    <property type="match status" value="1"/>
</dbReference>
<proteinExistence type="predicted"/>
<dbReference type="PANTHER" id="PTHR32343:SF44">
    <property type="entry name" value="PROTEIN VIP1-LIKE"/>
    <property type="match status" value="1"/>
</dbReference>
<evidence type="ECO:0000313" key="2">
    <source>
        <dbReference type="Proteomes" id="UP000187406"/>
    </source>
</evidence>
<dbReference type="AlphaFoldDB" id="A0A1Q3CQQ0"/>
<dbReference type="EMBL" id="BDDD01002674">
    <property type="protein sequence ID" value="GAV82589.1"/>
    <property type="molecule type" value="Genomic_DNA"/>
</dbReference>
<dbReference type="PANTHER" id="PTHR32343">
    <property type="entry name" value="SERINE/ARGININE-RICH SPLICING FACTOR"/>
    <property type="match status" value="1"/>
</dbReference>
<dbReference type="OrthoDB" id="7763451at2759"/>
<name>A0A1Q3CQQ0_CEPFO</name>
<keyword evidence="2" id="KW-1185">Reference proteome</keyword>
<reference evidence="2" key="1">
    <citation type="submission" date="2016-04" db="EMBL/GenBank/DDBJ databases">
        <title>Cephalotus genome sequencing.</title>
        <authorList>
            <person name="Fukushima K."/>
            <person name="Hasebe M."/>
            <person name="Fang X."/>
        </authorList>
    </citation>
    <scope>NUCLEOTIDE SEQUENCE [LARGE SCALE GENOMIC DNA]</scope>
    <source>
        <strain evidence="2">cv. St1</strain>
    </source>
</reference>
<comment type="caution">
    <text evidence="1">The sequence shown here is derived from an EMBL/GenBank/DDBJ whole genome shotgun (WGS) entry which is preliminary data.</text>
</comment>
<accession>A0A1Q3CQQ0</accession>
<gene>
    <name evidence="1" type="ORF">CFOL_v3_26040</name>
</gene>
<dbReference type="InterPro" id="IPR012677">
    <property type="entry name" value="Nucleotide-bd_a/b_plait_sf"/>
</dbReference>
<evidence type="ECO:0000313" key="1">
    <source>
        <dbReference type="EMBL" id="GAV82589.1"/>
    </source>
</evidence>
<sequence length="134" mass="14911">MSTLNLTVEVLSLSTKVTLVELIIFFSYCGTVDKIQLQRNKDQSQSALVTFRQPFAYQTALLLSDAVLAGQPIHIVPANDSGQQINILPEKELTNPRIPLKLTGEEKNEEMQGLISSVHAVCSLWLKNRTPMCK</sequence>
<dbReference type="Proteomes" id="UP000187406">
    <property type="component" value="Unassembled WGS sequence"/>
</dbReference>
<dbReference type="InParanoid" id="A0A1Q3CQQ0"/>